<feature type="domain" description="ABC3 transporter permease C-terminal" evidence="9">
    <location>
        <begin position="664"/>
        <end position="778"/>
    </location>
</feature>
<keyword evidence="5 8" id="KW-0472">Membrane</keyword>
<dbReference type="PANTHER" id="PTHR30572:SF4">
    <property type="entry name" value="ABC TRANSPORTER PERMEASE YTRF"/>
    <property type="match status" value="1"/>
</dbReference>
<evidence type="ECO:0000259" key="9">
    <source>
        <dbReference type="Pfam" id="PF02687"/>
    </source>
</evidence>
<protein>
    <recommendedName>
        <fullName evidence="9">ABC3 transporter permease C-terminal domain-containing protein</fullName>
    </recommendedName>
</protein>
<gene>
    <name evidence="10" type="ORF">Amac_057660</name>
</gene>
<dbReference type="InterPro" id="IPR003838">
    <property type="entry name" value="ABC3_permease_C"/>
</dbReference>
<feature type="region of interest" description="Disordered" evidence="7">
    <location>
        <begin position="153"/>
        <end position="176"/>
    </location>
</feature>
<feature type="transmembrane region" description="Helical" evidence="8">
    <location>
        <begin position="20"/>
        <end position="41"/>
    </location>
</feature>
<evidence type="ECO:0000256" key="8">
    <source>
        <dbReference type="SAM" id="Phobius"/>
    </source>
</evidence>
<dbReference type="AlphaFoldDB" id="A0A5M3WW50"/>
<comment type="caution">
    <text evidence="10">The sequence shown here is derived from an EMBL/GenBank/DDBJ whole genome shotgun (WGS) entry which is preliminary data.</text>
</comment>
<keyword evidence="4 8" id="KW-1133">Transmembrane helix</keyword>
<dbReference type="EMBL" id="BLAE01000035">
    <property type="protein sequence ID" value="GES12169.1"/>
    <property type="molecule type" value="Genomic_DNA"/>
</dbReference>
<evidence type="ECO:0000256" key="5">
    <source>
        <dbReference type="ARBA" id="ARBA00023136"/>
    </source>
</evidence>
<evidence type="ECO:0000256" key="1">
    <source>
        <dbReference type="ARBA" id="ARBA00004651"/>
    </source>
</evidence>
<evidence type="ECO:0000256" key="6">
    <source>
        <dbReference type="ARBA" id="ARBA00038076"/>
    </source>
</evidence>
<reference evidence="10 11" key="1">
    <citation type="submission" date="2019-10" db="EMBL/GenBank/DDBJ databases">
        <title>Whole genome shotgun sequence of Acrocarpospora macrocephala NBRC 16266.</title>
        <authorList>
            <person name="Ichikawa N."/>
            <person name="Kimura A."/>
            <person name="Kitahashi Y."/>
            <person name="Komaki H."/>
            <person name="Oguchi A."/>
        </authorList>
    </citation>
    <scope>NUCLEOTIDE SEQUENCE [LARGE SCALE GENOMIC DNA]</scope>
    <source>
        <strain evidence="10 11">NBRC 16266</strain>
    </source>
</reference>
<feature type="transmembrane region" description="Helical" evidence="8">
    <location>
        <begin position="706"/>
        <end position="731"/>
    </location>
</feature>
<evidence type="ECO:0000313" key="10">
    <source>
        <dbReference type="EMBL" id="GES12169.1"/>
    </source>
</evidence>
<dbReference type="GO" id="GO:0022857">
    <property type="term" value="F:transmembrane transporter activity"/>
    <property type="evidence" value="ECO:0007669"/>
    <property type="project" value="TreeGrafter"/>
</dbReference>
<accession>A0A5M3WW50</accession>
<feature type="transmembrane region" description="Helical" evidence="8">
    <location>
        <begin position="751"/>
        <end position="771"/>
    </location>
</feature>
<dbReference type="GO" id="GO:0005886">
    <property type="term" value="C:plasma membrane"/>
    <property type="evidence" value="ECO:0007669"/>
    <property type="project" value="UniProtKB-SubCell"/>
</dbReference>
<feature type="transmembrane region" description="Helical" evidence="8">
    <location>
        <begin position="322"/>
        <end position="344"/>
    </location>
</feature>
<dbReference type="OrthoDB" id="3543912at2"/>
<comment type="similarity">
    <text evidence="6">Belongs to the ABC-4 integral membrane protein family.</text>
</comment>
<keyword evidence="3 8" id="KW-0812">Transmembrane</keyword>
<feature type="transmembrane region" description="Helical" evidence="8">
    <location>
        <begin position="439"/>
        <end position="460"/>
    </location>
</feature>
<evidence type="ECO:0000256" key="7">
    <source>
        <dbReference type="SAM" id="MobiDB-lite"/>
    </source>
</evidence>
<feature type="transmembrane region" description="Helical" evidence="8">
    <location>
        <begin position="264"/>
        <end position="285"/>
    </location>
</feature>
<organism evidence="10 11">
    <name type="scientific">Acrocarpospora macrocephala</name>
    <dbReference type="NCBI Taxonomy" id="150177"/>
    <lineage>
        <taxon>Bacteria</taxon>
        <taxon>Bacillati</taxon>
        <taxon>Actinomycetota</taxon>
        <taxon>Actinomycetes</taxon>
        <taxon>Streptosporangiales</taxon>
        <taxon>Streptosporangiaceae</taxon>
        <taxon>Acrocarpospora</taxon>
    </lineage>
</organism>
<name>A0A5M3WW50_9ACTN</name>
<dbReference type="Proteomes" id="UP000331127">
    <property type="component" value="Unassembled WGS sequence"/>
</dbReference>
<sequence>MIPVAVVWLRLELGRRLRSLLVLGLLVAFAGATVLTALAGARRGDSAVDRLLAVTLPASASVLPNQSGFDWDAVRRLPGVAAVTTFPSYTELPVDEAPDDQITPFVPADTDAMATIERPVVLSGRLPDPVQADEAVVTAEFVRNVGKGVGDSVTLRLPTPEQSDTSIGARDTGGPQGPAVRMRIVGVIRSFWYADEVGGPGKLIPSPGLFTRYRANLLGDRAQVPLNGLVRLRDGEAGLARLQAALPGVDVVSRSETIQHTRNVIAFESACLAAFGLAAFLAAVVLIGQAVIRYGAAGATELNALVALGLTRRQGTHLSVIAPGLAALAGTIVAVVLAVAASSWMPFGAAAAREPNPGVDVDWLVLGAGFVLIPILVAVAAGASAWTGLTSPERLRPGRQSALVTAMTVLGLPVAVVVGARFALEPGRGRYRVPVRPALLGAVTGVLGVLAAFTFSAGVADAARNPARFGQNYQLMAIFGFDGHDFQPPRPVLSALTADPDVTGVTDLRMAAGRIGPLTVVTHSFDPVGNPVPLVLTEGRSPANGDEVVLAPTSARRLGAGVGDRVALTGDLGTRELIVTGVGFAVETSTRGYESGAWVTSDGYDVVFRGFKEHGSLLALREGADPEAVAARLRTTVGGGLLIFTPFVPRQFGEIRNVQVLPLVLGAFLALLAVGAVGHALIIAVRRRGHDLAVLRALGMTRGQCRLVVVTQASAITVLGLLAGVPLGMALGRILWRAAAGIMPLQYQPPTSPWTLILIAPLALLIAALLATGPGRHAGHCNLGQALRVLDRA</sequence>
<evidence type="ECO:0000256" key="2">
    <source>
        <dbReference type="ARBA" id="ARBA00022475"/>
    </source>
</evidence>
<dbReference type="InterPro" id="IPR050250">
    <property type="entry name" value="Macrolide_Exporter_MacB"/>
</dbReference>
<proteinExistence type="inferred from homology"/>
<feature type="transmembrane region" description="Helical" evidence="8">
    <location>
        <begin position="364"/>
        <end position="389"/>
    </location>
</feature>
<keyword evidence="11" id="KW-1185">Reference proteome</keyword>
<dbReference type="PANTHER" id="PTHR30572">
    <property type="entry name" value="MEMBRANE COMPONENT OF TRANSPORTER-RELATED"/>
    <property type="match status" value="1"/>
</dbReference>
<dbReference type="RefSeq" id="WP_155357499.1">
    <property type="nucleotide sequence ID" value="NZ_BAAAHL010000012.1"/>
</dbReference>
<keyword evidence="2" id="KW-1003">Cell membrane</keyword>
<evidence type="ECO:0000256" key="4">
    <source>
        <dbReference type="ARBA" id="ARBA00022989"/>
    </source>
</evidence>
<evidence type="ECO:0000256" key="3">
    <source>
        <dbReference type="ARBA" id="ARBA00022692"/>
    </source>
</evidence>
<comment type="subcellular location">
    <subcellularLocation>
        <location evidence="1">Cell membrane</location>
        <topology evidence="1">Multi-pass membrane protein</topology>
    </subcellularLocation>
</comment>
<feature type="transmembrane region" description="Helical" evidence="8">
    <location>
        <begin position="660"/>
        <end position="685"/>
    </location>
</feature>
<dbReference type="Pfam" id="PF02687">
    <property type="entry name" value="FtsX"/>
    <property type="match status" value="1"/>
</dbReference>
<feature type="transmembrane region" description="Helical" evidence="8">
    <location>
        <begin position="401"/>
        <end position="424"/>
    </location>
</feature>
<evidence type="ECO:0000313" key="11">
    <source>
        <dbReference type="Proteomes" id="UP000331127"/>
    </source>
</evidence>